<dbReference type="PANTHER" id="PTHR33678:SF2">
    <property type="match status" value="1"/>
</dbReference>
<dbReference type="HOGENOM" id="CLU_2463579_0_0_9"/>
<comment type="caution">
    <text evidence="2">The sequence shown here is derived from an EMBL/GenBank/DDBJ whole genome shotgun (WGS) entry which is preliminary data.</text>
</comment>
<reference evidence="2 3" key="2">
    <citation type="submission" date="2007-09" db="EMBL/GenBank/DDBJ databases">
        <title>Draft genome sequence of Clostridium bolteae (ATCC BAA-613).</title>
        <authorList>
            <person name="Sudarsanam P."/>
            <person name="Ley R."/>
            <person name="Guruge J."/>
            <person name="Turnbaugh P.J."/>
            <person name="Mahowald M."/>
            <person name="Liep D."/>
            <person name="Gordon J."/>
        </authorList>
    </citation>
    <scope>NUCLEOTIDE SEQUENCE [LARGE SCALE GENOMIC DNA]</scope>
    <source>
        <strain evidence="3">ATCC BAA-613 / DSM 15670 / CCUG 46953 / JCM 12243 / WAL 16351</strain>
    </source>
</reference>
<dbReference type="InterPro" id="IPR052344">
    <property type="entry name" value="Transposase-related"/>
</dbReference>
<dbReference type="Pfam" id="PF03050">
    <property type="entry name" value="DDE_Tnp_IS66"/>
    <property type="match status" value="1"/>
</dbReference>
<reference evidence="2 3" key="1">
    <citation type="submission" date="2007-08" db="EMBL/GenBank/DDBJ databases">
        <authorList>
            <person name="Fulton L."/>
            <person name="Clifton S."/>
            <person name="Fulton B."/>
            <person name="Xu J."/>
            <person name="Minx P."/>
            <person name="Pepin K.H."/>
            <person name="Johnson M."/>
            <person name="Thiruvilangam P."/>
            <person name="Bhonagiri V."/>
            <person name="Nash W.E."/>
            <person name="Mardis E.R."/>
            <person name="Wilson R.K."/>
        </authorList>
    </citation>
    <scope>NUCLEOTIDE SEQUENCE [LARGE SCALE GENOMIC DNA]</scope>
    <source>
        <strain evidence="3">ATCC BAA-613 / DSM 15670 / CCUG 46953 / JCM 12243 / WAL 16351</strain>
    </source>
</reference>
<evidence type="ECO:0000313" key="3">
    <source>
        <dbReference type="Proteomes" id="UP000005396"/>
    </source>
</evidence>
<accession>A8RKR5</accession>
<dbReference type="Proteomes" id="UP000005396">
    <property type="component" value="Unassembled WGS sequence"/>
</dbReference>
<dbReference type="eggNOG" id="COG3316">
    <property type="taxonomic scope" value="Bacteria"/>
</dbReference>
<dbReference type="PaxDb" id="411902-CLOBOL_01395"/>
<dbReference type="AlphaFoldDB" id="A8RKR5"/>
<organism evidence="2 3">
    <name type="scientific">Enterocloster bolteae (strain ATCC BAA-613 / DSM 15670 / CCUG 46953 / JCM 12243 / WAL 16351)</name>
    <name type="common">Clostridium bolteae</name>
    <dbReference type="NCBI Taxonomy" id="411902"/>
    <lineage>
        <taxon>Bacteria</taxon>
        <taxon>Bacillati</taxon>
        <taxon>Bacillota</taxon>
        <taxon>Clostridia</taxon>
        <taxon>Lachnospirales</taxon>
        <taxon>Lachnospiraceae</taxon>
        <taxon>Enterocloster</taxon>
    </lineage>
</organism>
<evidence type="ECO:0000259" key="1">
    <source>
        <dbReference type="Pfam" id="PF03050"/>
    </source>
</evidence>
<sequence length="107" mass="12743">MSNWMINSSHRYLAPLVECMKQELLKLPVTQSDESPTQVINDDRAPGSKSYMWVHRSGEFHTEFPMVIYEYQKGRNHEFPLQFYQNYEGILVTDSLCQYHLIEKKLR</sequence>
<name>A8RKR5_ENTBW</name>
<evidence type="ECO:0000313" key="2">
    <source>
        <dbReference type="EMBL" id="EDP18327.1"/>
    </source>
</evidence>
<gene>
    <name evidence="2" type="ORF">CLOBOL_01395</name>
</gene>
<dbReference type="EMBL" id="ABCC02000016">
    <property type="protein sequence ID" value="EDP18327.1"/>
    <property type="molecule type" value="Genomic_DNA"/>
</dbReference>
<protein>
    <recommendedName>
        <fullName evidence="1">Transposase IS66 central domain-containing protein</fullName>
    </recommendedName>
</protein>
<dbReference type="PANTHER" id="PTHR33678">
    <property type="entry name" value="BLL1576 PROTEIN"/>
    <property type="match status" value="1"/>
</dbReference>
<feature type="domain" description="Transposase IS66 central" evidence="1">
    <location>
        <begin position="1"/>
        <end position="102"/>
    </location>
</feature>
<dbReference type="InterPro" id="IPR004291">
    <property type="entry name" value="Transposase_IS66_central"/>
</dbReference>
<proteinExistence type="predicted"/>